<keyword evidence="9" id="KW-0175">Coiled coil</keyword>
<keyword evidence="6" id="KW-0969">Cilium</keyword>
<dbReference type="GO" id="GO:0036064">
    <property type="term" value="C:ciliary basal body"/>
    <property type="evidence" value="ECO:0007669"/>
    <property type="project" value="TreeGrafter"/>
</dbReference>
<dbReference type="PANTHER" id="PTHR15722">
    <property type="entry name" value="IFT140/172-RELATED"/>
    <property type="match status" value="1"/>
</dbReference>
<comment type="similarity">
    <text evidence="8">Belongs to the IFT172 family.</text>
</comment>
<dbReference type="InterPro" id="IPR001680">
    <property type="entry name" value="WD40_rpt"/>
</dbReference>
<evidence type="ECO:0000256" key="6">
    <source>
        <dbReference type="ARBA" id="ARBA00023069"/>
    </source>
</evidence>
<protein>
    <submittedName>
        <fullName evidence="10">Selective LIM-binding factor, putative</fullName>
    </submittedName>
</protein>
<keyword evidence="2" id="KW-0217">Developmental protein</keyword>
<dbReference type="SMART" id="SM00320">
    <property type="entry name" value="WD40"/>
    <property type="match status" value="6"/>
</dbReference>
<dbReference type="Gene3D" id="1.25.40.470">
    <property type="match status" value="3"/>
</dbReference>
<keyword evidence="4" id="KW-0677">Repeat</keyword>
<organism evidence="10">
    <name type="scientific">Neospora caninum (strain Liverpool)</name>
    <dbReference type="NCBI Taxonomy" id="572307"/>
    <lineage>
        <taxon>Eukaryota</taxon>
        <taxon>Sar</taxon>
        <taxon>Alveolata</taxon>
        <taxon>Apicomplexa</taxon>
        <taxon>Conoidasida</taxon>
        <taxon>Coccidia</taxon>
        <taxon>Eucoccidiorida</taxon>
        <taxon>Eimeriorina</taxon>
        <taxon>Sarcocystidae</taxon>
        <taxon>Neospora</taxon>
    </lineage>
</organism>
<comment type="subcellular location">
    <subcellularLocation>
        <location evidence="1">Cell projection</location>
        <location evidence="1">Cilium</location>
    </subcellularLocation>
</comment>
<dbReference type="SUPFAM" id="SSF48452">
    <property type="entry name" value="TPR-like"/>
    <property type="match status" value="1"/>
</dbReference>
<dbReference type="PANTHER" id="PTHR15722:SF2">
    <property type="entry name" value="INTRAFLAGELLAR TRANSPORT PROTEIN 172 HOMOLOG"/>
    <property type="match status" value="1"/>
</dbReference>
<accession>A0A0F7UEG8</accession>
<dbReference type="SUPFAM" id="SSF50978">
    <property type="entry name" value="WD40 repeat-like"/>
    <property type="match status" value="1"/>
</dbReference>
<evidence type="ECO:0000256" key="3">
    <source>
        <dbReference type="ARBA" id="ARBA00022574"/>
    </source>
</evidence>
<dbReference type="GO" id="GO:0042073">
    <property type="term" value="P:intraciliary transport"/>
    <property type="evidence" value="ECO:0007669"/>
    <property type="project" value="TreeGrafter"/>
</dbReference>
<feature type="coiled-coil region" evidence="9">
    <location>
        <begin position="1394"/>
        <end position="1421"/>
    </location>
</feature>
<evidence type="ECO:0000256" key="7">
    <source>
        <dbReference type="ARBA" id="ARBA00023273"/>
    </source>
</evidence>
<sequence length="1630" mass="178490">MRLQWSGTVLQPSASGRNSVCSLARSNGSRMAVALAADRVVHLFDARGNKVDRFGTRPSDKAATKAHSVTALALSPDSSRVAVAQSDNMIVVYHLGLAPTEKKVVYRKFPTTAPASSVVWPSEGTDTFYYGLIDGRVRVAHVEPNKSGSLFERASPVICIDCERSGALLATGHADGSVQLCWMGLSTSRVTSKEVYTFPVSVSAISFAAACIAAASQKAHIALIDPEGNLLHRMDFRSVSPVHKEISALAFHPNGSCLAVAAGEQLHVRAERLSDGLSTTLEALDKPEDGETCKVVGLSVYEDRFLVAHTAGHRILLADVERQKVSTVLPAWPGVARFVFDFEGVCLAHDCSCDVDFFLRTVGLVSSFLLRPGNSCVTCTTFFKVGIRQESFNSGILQAGQLRSCFVTVQLHTSFPGRMLSSHNRTFLLSICACMNVLTECLFKPTADLKGSREAKLLATVEGPLTHEMKRHCRLLAEHALADGSLEVAQFCYARLGDIATARFLGNAAKPAMHSKSILPVPVDEHQPTASAEPQRDALKPYLLKARLAVLNRQFNVAEAILSENQDVEEAMHMYQNLHMFEESIRLAERENRDATQMKSQYHNWLMQTGQEEKAGDVALRIAKDPETAVKCFMNGGMPFKAAGVIALHENAAFRPGLLESVAEALTACGLHEKAGDIYQRLGETKNAVLAYRKGSAFKKAVELSREVRPSDVVEIEEEWGDWLLGRHEPDAALNHFLEAACSRKAVEAALKAKQWKRALECLQDLIATEGEDTARPYLLDLAKTFTAMGSLSEAERCFCQAGCSKDAVVMYVEAGFLDRGLKLASERLSAAERRVVVMEIAQNLEERRKLEEAEKAYLSIEEYDDVIAMHRRNGQVEEMLQRVSLYRPDLLEATHRTLGEEMEAAGNLDEAEQFYTRGGLWRLAVGMYRQLGKWDAAARVARKEGEAAHNEVIRALAQETVAAEGLSAACQLLLQHQFPEDAVKLALDAEDFPLALHIAETSAEHMLEAVNLQMATVHEEKGDCCTAEKHFVRAGRATEAIEMYRHLGAWEDAIRVASAHAPDTVSDLLVCQAKSLASEDDTKGAERLFVEAERPDLAVNMYLSKCMQTEAMAVSREHCPQLLPELVKRTACAEGGPKTAAELIELANAFEAAGEVDAAIDVCCSATSAMVPDNSLLNKIWLTAVKLAETKAAHRVKGISAEVARKMIDASGPSLDVARLFQAAGRAAEAVKCLVACEEWEKARELAAAVAPECLPFVDEARRQKLISARDIATLLAIGDGPAAIQVAAEEGTWDASLSLAKECAPGVVPQIVNAYCRALIREKREDEAANIFLHSATTLSSEGRLLICELAQSLYSSLHASDEDRARCLPLVKRLLMKLFSSTRGEREGEQNEGLALSIGRVQREADRAEENEEKHRRVLLLVSHYLSVLDIAGKHIQEDVKEAAAKTAVAILRHAKEFRSDEAFYRAGQHCRKAGWTGMAFFFLNRYLDIADAIDEPGGTSLASSDFELTDIPAPEELRIPETHSLPREKIEDARECVLSWSVDPSVSPTLNKRSCRKCSHLIYEASLTCPKCSTTETPCVITGYPVDEASAVRCSSCQSVANRSDWNAFIGLTKMCPWCESRQEPS</sequence>
<proteinExistence type="inferred from homology"/>
<dbReference type="Gene3D" id="2.130.10.10">
    <property type="entry name" value="YVTN repeat-like/Quinoprotein amine dehydrogenase"/>
    <property type="match status" value="1"/>
</dbReference>
<keyword evidence="3" id="KW-0853">WD repeat</keyword>
<evidence type="ECO:0000313" key="10">
    <source>
        <dbReference type="EMBL" id="CEL68298.1"/>
    </source>
</evidence>
<evidence type="ECO:0000256" key="2">
    <source>
        <dbReference type="ARBA" id="ARBA00022473"/>
    </source>
</evidence>
<evidence type="ECO:0000256" key="5">
    <source>
        <dbReference type="ARBA" id="ARBA00022803"/>
    </source>
</evidence>
<reference evidence="10" key="1">
    <citation type="journal article" date="2015" name="PLoS ONE">
        <title>Comprehensive Evaluation of Toxoplasma gondii VEG and Neospora caninum LIV Genomes with Tachyzoite Stage Transcriptome and Proteome Defines Novel Transcript Features.</title>
        <authorList>
            <person name="Ramaprasad A."/>
            <person name="Mourier T."/>
            <person name="Naeem R."/>
            <person name="Malas T.B."/>
            <person name="Moussa E."/>
            <person name="Panigrahi A."/>
            <person name="Vermont S.J."/>
            <person name="Otto T.D."/>
            <person name="Wastling J."/>
            <person name="Pain A."/>
        </authorList>
    </citation>
    <scope>NUCLEOTIDE SEQUENCE</scope>
    <source>
        <strain evidence="10">Liverpool</strain>
    </source>
</reference>
<dbReference type="Pfam" id="PF00400">
    <property type="entry name" value="WD40"/>
    <property type="match status" value="1"/>
</dbReference>
<dbReference type="InterPro" id="IPR036322">
    <property type="entry name" value="WD40_repeat_dom_sf"/>
</dbReference>
<evidence type="ECO:0000256" key="1">
    <source>
        <dbReference type="ARBA" id="ARBA00004138"/>
    </source>
</evidence>
<gene>
    <name evidence="10" type="ORF">BN1204_040690</name>
</gene>
<name>A0A0F7UEG8_NEOCL</name>
<evidence type="ECO:0000256" key="4">
    <source>
        <dbReference type="ARBA" id="ARBA00022737"/>
    </source>
</evidence>
<dbReference type="InterPro" id="IPR011990">
    <property type="entry name" value="TPR-like_helical_dom_sf"/>
</dbReference>
<evidence type="ECO:0000256" key="8">
    <source>
        <dbReference type="ARBA" id="ARBA00038130"/>
    </source>
</evidence>
<evidence type="ECO:0000256" key="9">
    <source>
        <dbReference type="SAM" id="Coils"/>
    </source>
</evidence>
<keyword evidence="5" id="KW-0802">TPR repeat</keyword>
<dbReference type="GO" id="GO:0005930">
    <property type="term" value="C:axoneme"/>
    <property type="evidence" value="ECO:0007669"/>
    <property type="project" value="TreeGrafter"/>
</dbReference>
<dbReference type="EMBL" id="LN714484">
    <property type="protein sequence ID" value="CEL68298.1"/>
    <property type="molecule type" value="Genomic_DNA"/>
</dbReference>
<dbReference type="InterPro" id="IPR015943">
    <property type="entry name" value="WD40/YVTN_repeat-like_dom_sf"/>
</dbReference>
<dbReference type="GO" id="GO:0030992">
    <property type="term" value="C:intraciliary transport particle B"/>
    <property type="evidence" value="ECO:0007669"/>
    <property type="project" value="TreeGrafter"/>
</dbReference>
<keyword evidence="7" id="KW-0966">Cell projection</keyword>